<feature type="compositionally biased region" description="Polar residues" evidence="1">
    <location>
        <begin position="366"/>
        <end position="378"/>
    </location>
</feature>
<feature type="region of interest" description="Disordered" evidence="1">
    <location>
        <begin position="95"/>
        <end position="118"/>
    </location>
</feature>
<dbReference type="KEGG" id="loi:92359086"/>
<proteinExistence type="predicted"/>
<organism evidence="2 3">
    <name type="scientific">Leishmania orientalis</name>
    <dbReference type="NCBI Taxonomy" id="2249476"/>
    <lineage>
        <taxon>Eukaryota</taxon>
        <taxon>Discoba</taxon>
        <taxon>Euglenozoa</taxon>
        <taxon>Kinetoplastea</taxon>
        <taxon>Metakinetoplastina</taxon>
        <taxon>Trypanosomatida</taxon>
        <taxon>Trypanosomatidae</taxon>
        <taxon>Leishmaniinae</taxon>
        <taxon>Leishmania</taxon>
    </lineage>
</organism>
<dbReference type="EMBL" id="JAFHLR010000031">
    <property type="protein sequence ID" value="KAG5471587.1"/>
    <property type="molecule type" value="Genomic_DNA"/>
</dbReference>
<evidence type="ECO:0000313" key="2">
    <source>
        <dbReference type="EMBL" id="KAG5471587.1"/>
    </source>
</evidence>
<feature type="region of interest" description="Disordered" evidence="1">
    <location>
        <begin position="557"/>
        <end position="586"/>
    </location>
</feature>
<dbReference type="GeneID" id="92359086"/>
<protein>
    <submittedName>
        <fullName evidence="2">Uncharacterized protein</fullName>
    </submittedName>
</protein>
<sequence>MPGSGDANAKCIQEASPVSNMDPARAAAPFSETQAANSAAAARKASRRAQGWHSAVGGGAAPGAVGASHTESAAKALGNSVAISTGAAKSSVPFSKADLCSHGSPRPPKPGHGAPRDEAADFRQNMADFLTVMYGDKTVRGVVGSDGKQDARHADVKAGSGESDPPVELLAARRGPPPHVSTSCGVSPRGKGPLVKEGTSISGHRSQSDHIGTLVESLVRAYSRRATSTRGDFQGTTGPDDDNPITYCGSRLSHCRRAPASPRPSCGSGAGTGSGHDGDEVSMFVSHAMDNILGPGGIRGQRAVSNLSILSSLGLDKNFFNLMHFPTRSSLQNAIAEAEDSDAVLQPMYVGEQAMFRSVGTQPNMNDISVSKSMQGRASSPPYGFAKDGGLNTTQAPLRGSSGGPRPSSRDLSSPSQKQTLGNRKPGVDAHTAMGKTGANERVGSGAGGTAGKQPAELCMSLDSKALGVARGADDEDDSWDDEPAGALASKAADGGGPAIVASTRSLSDYSKAPANVALQKALGALQGEEQLKRDVVMAVAHQLWCYVTSLEQEERAKKGRGAAGISDLRKGSAETSASSAPAAERNVMLGVGGTGADSRSHGTLTSDVAPLMKSVIDFFQKDTV</sequence>
<feature type="compositionally biased region" description="Low complexity" evidence="1">
    <location>
        <begin position="397"/>
        <end position="416"/>
    </location>
</feature>
<reference evidence="2 3" key="1">
    <citation type="submission" date="2021-02" db="EMBL/GenBank/DDBJ databases">
        <title>Leishmania (Mundinia) orientalis Genome sequencing and assembly.</title>
        <authorList>
            <person name="Almutairi H."/>
            <person name="Gatherer D."/>
        </authorList>
    </citation>
    <scope>NUCLEOTIDE SEQUENCE [LARGE SCALE GENOMIC DNA]</scope>
    <source>
        <strain evidence="2">LSCM4</strain>
    </source>
</reference>
<feature type="compositionally biased region" description="Low complexity" evidence="1">
    <location>
        <begin position="574"/>
        <end position="585"/>
    </location>
</feature>
<evidence type="ECO:0000256" key="1">
    <source>
        <dbReference type="SAM" id="MobiDB-lite"/>
    </source>
</evidence>
<feature type="region of interest" description="Disordered" evidence="1">
    <location>
        <begin position="1"/>
        <end position="66"/>
    </location>
</feature>
<feature type="region of interest" description="Disordered" evidence="1">
    <location>
        <begin position="469"/>
        <end position="497"/>
    </location>
</feature>
<evidence type="ECO:0000313" key="3">
    <source>
        <dbReference type="Proteomes" id="UP000674143"/>
    </source>
</evidence>
<dbReference type="Proteomes" id="UP000674143">
    <property type="component" value="Chromosome 31"/>
</dbReference>
<feature type="compositionally biased region" description="Basic and acidic residues" evidence="1">
    <location>
        <begin position="147"/>
        <end position="156"/>
    </location>
</feature>
<dbReference type="AlphaFoldDB" id="A0A836GPK8"/>
<feature type="region of interest" description="Disordered" evidence="1">
    <location>
        <begin position="366"/>
        <end position="454"/>
    </location>
</feature>
<gene>
    <name evidence="2" type="ORF">LSCM4_03135</name>
</gene>
<dbReference type="RefSeq" id="XP_067060704.1">
    <property type="nucleotide sequence ID" value="XM_067205152.1"/>
</dbReference>
<feature type="region of interest" description="Disordered" evidence="1">
    <location>
        <begin position="143"/>
        <end position="209"/>
    </location>
</feature>
<feature type="compositionally biased region" description="Acidic residues" evidence="1">
    <location>
        <begin position="474"/>
        <end position="484"/>
    </location>
</feature>
<comment type="caution">
    <text evidence="2">The sequence shown here is derived from an EMBL/GenBank/DDBJ whole genome shotgun (WGS) entry which is preliminary data.</text>
</comment>
<accession>A0A836GPK8</accession>
<keyword evidence="3" id="KW-1185">Reference proteome</keyword>
<name>A0A836GPK8_9TRYP</name>